<keyword evidence="1" id="KW-0934">Plastid</keyword>
<dbReference type="SUPFAM" id="SSF46955">
    <property type="entry name" value="Putative DNA-binding domain"/>
    <property type="match status" value="1"/>
</dbReference>
<reference evidence="1" key="1">
    <citation type="journal article" date="2019" name="Mol. Phylogenet. Evol.">
        <title>Morphological evolution and classification of the red algal order Ceramiales inferred using plastid phylogenomics.</title>
        <authorList>
            <person name="Diaz-Tapia P."/>
            <person name="Pasella M.M."/>
            <person name="Verbruggen H."/>
            <person name="Maggs C.A."/>
        </authorList>
    </citation>
    <scope>NUCLEOTIDE SEQUENCE</scope>
    <source>
        <strain evidence="1">PD2901__15</strain>
    </source>
</reference>
<organism evidence="1">
    <name type="scientific">Malaconema sp</name>
    <dbReference type="NCBI Taxonomy" id="2575621"/>
    <lineage>
        <taxon>Eukaryota</taxon>
        <taxon>Rhodophyta</taxon>
        <taxon>Florideophyceae</taxon>
        <taxon>Rhodymeniophycidae</taxon>
        <taxon>Ceramiales</taxon>
        <taxon>Sarcomeniaceae</taxon>
        <taxon>Malaconema</taxon>
    </lineage>
</organism>
<keyword evidence="1" id="KW-0436">Ligase</keyword>
<name>A0A4D6WXX2_9FLOR</name>
<gene>
    <name evidence="1" type="primary">syfB</name>
</gene>
<proteinExistence type="predicted"/>
<dbReference type="Gene3D" id="3.30.56.10">
    <property type="match status" value="1"/>
</dbReference>
<sequence>MKFSWKTLNYFINLESIKFEKIIEHLTLAGFEVDNIEDSTEIKDKIINLNITANRKEINCIPFSK</sequence>
<dbReference type="AlphaFoldDB" id="A0A4D6WXX2"/>
<dbReference type="EMBL" id="MK814696">
    <property type="protein sequence ID" value="QCI07551.1"/>
    <property type="molecule type" value="Genomic_DNA"/>
</dbReference>
<protein>
    <submittedName>
        <fullName evidence="1">Phenylalanine-tRNA ligase beta subunit</fullName>
    </submittedName>
</protein>
<geneLocation type="plastid" evidence="1"/>
<reference evidence="1" key="2">
    <citation type="submission" date="2019-04" db="EMBL/GenBank/DDBJ databases">
        <authorList>
            <person name="Pasella M."/>
        </authorList>
    </citation>
    <scope>NUCLEOTIDE SEQUENCE</scope>
    <source>
        <strain evidence="1">PD2901__15</strain>
    </source>
</reference>
<dbReference type="GO" id="GO:0016874">
    <property type="term" value="F:ligase activity"/>
    <property type="evidence" value="ECO:0007669"/>
    <property type="project" value="UniProtKB-KW"/>
</dbReference>
<dbReference type="InterPro" id="IPR009061">
    <property type="entry name" value="DNA-bd_dom_put_sf"/>
</dbReference>
<accession>A0A4D6WXX2</accession>
<evidence type="ECO:0000313" key="1">
    <source>
        <dbReference type="EMBL" id="QCI07551.1"/>
    </source>
</evidence>